<evidence type="ECO:0000313" key="2">
    <source>
        <dbReference type="Proteomes" id="UP000199054"/>
    </source>
</evidence>
<sequence>MADDPNLWRSIAGARNSARLTVLMVPRAGLRSETSNRLI</sequence>
<dbReference type="STRING" id="34002.SAMN04489859_108911"/>
<name>A0A1H8PDA5_9RHOB</name>
<dbReference type="Proteomes" id="UP000199054">
    <property type="component" value="Unassembled WGS sequence"/>
</dbReference>
<keyword evidence="2" id="KW-1185">Reference proteome</keyword>
<dbReference type="AlphaFoldDB" id="A0A1H8PDA5"/>
<protein>
    <submittedName>
        <fullName evidence="1">Uncharacterized protein</fullName>
    </submittedName>
</protein>
<proteinExistence type="predicted"/>
<reference evidence="1 2" key="1">
    <citation type="submission" date="2016-10" db="EMBL/GenBank/DDBJ databases">
        <authorList>
            <person name="de Groot N.N."/>
        </authorList>
    </citation>
    <scope>NUCLEOTIDE SEQUENCE [LARGE SCALE GENOMIC DNA]</scope>
    <source>
        <strain evidence="1 2">DSM 8512</strain>
    </source>
</reference>
<gene>
    <name evidence="1" type="ORF">SAMN04489859_108911</name>
</gene>
<organism evidence="1 2">
    <name type="scientific">Paracoccus alcaliphilus</name>
    <dbReference type="NCBI Taxonomy" id="34002"/>
    <lineage>
        <taxon>Bacteria</taxon>
        <taxon>Pseudomonadati</taxon>
        <taxon>Pseudomonadota</taxon>
        <taxon>Alphaproteobacteria</taxon>
        <taxon>Rhodobacterales</taxon>
        <taxon>Paracoccaceae</taxon>
        <taxon>Paracoccus</taxon>
    </lineage>
</organism>
<accession>A0A1H8PDA5</accession>
<evidence type="ECO:0000313" key="1">
    <source>
        <dbReference type="EMBL" id="SEO39523.1"/>
    </source>
</evidence>
<dbReference type="EMBL" id="FODE01000089">
    <property type="protein sequence ID" value="SEO39523.1"/>
    <property type="molecule type" value="Genomic_DNA"/>
</dbReference>